<feature type="domain" description="PA14" evidence="2">
    <location>
        <begin position="1"/>
        <end position="149"/>
    </location>
</feature>
<dbReference type="Gene3D" id="2.60.120.1560">
    <property type="match status" value="1"/>
</dbReference>
<protein>
    <recommendedName>
        <fullName evidence="2">PA14 domain-containing protein</fullName>
    </recommendedName>
</protein>
<gene>
    <name evidence="3" type="ORF">EHS13_10525</name>
</gene>
<dbReference type="SMART" id="SM00758">
    <property type="entry name" value="PA14"/>
    <property type="match status" value="1"/>
</dbReference>
<dbReference type="OrthoDB" id="151636at2"/>
<dbReference type="Proteomes" id="UP000426246">
    <property type="component" value="Chromosome"/>
</dbReference>
<dbReference type="PROSITE" id="PS51820">
    <property type="entry name" value="PA14"/>
    <property type="match status" value="1"/>
</dbReference>
<dbReference type="InterPro" id="IPR037524">
    <property type="entry name" value="PA14/GLEYA"/>
</dbReference>
<dbReference type="EMBL" id="CP034235">
    <property type="protein sequence ID" value="QGR00031.1"/>
    <property type="molecule type" value="Genomic_DNA"/>
</dbReference>
<dbReference type="PANTHER" id="PTHR46769:SF2">
    <property type="entry name" value="FIBROCYSTIN-L ISOFORM 2 PRECURSOR-RELATED"/>
    <property type="match status" value="1"/>
</dbReference>
<proteinExistence type="predicted"/>
<name>A0A6B8RU15_9BACL</name>
<dbReference type="Pfam" id="PF07691">
    <property type="entry name" value="PA14"/>
    <property type="match status" value="1"/>
</dbReference>
<accession>A0A6B8RU15</accession>
<dbReference type="AlphaFoldDB" id="A0A6B8RU15"/>
<evidence type="ECO:0000259" key="2">
    <source>
        <dbReference type="PROSITE" id="PS51820"/>
    </source>
</evidence>
<evidence type="ECO:0000313" key="4">
    <source>
        <dbReference type="Proteomes" id="UP000426246"/>
    </source>
</evidence>
<reference evidence="4" key="1">
    <citation type="submission" date="2018-11" db="EMBL/GenBank/DDBJ databases">
        <title>Complete genome sequence of Paenibacillus sp. ML311-T8.</title>
        <authorList>
            <person name="Nam Y.-D."/>
            <person name="Kang J."/>
            <person name="Chung W.-H."/>
            <person name="Park Y.S."/>
        </authorList>
    </citation>
    <scope>NUCLEOTIDE SEQUENCE [LARGE SCALE GENOMIC DNA]</scope>
    <source>
        <strain evidence="4">ML311-T8</strain>
    </source>
</reference>
<keyword evidence="4" id="KW-1185">Reference proteome</keyword>
<organism evidence="3 4">
    <name type="scientific">Paenibacillus psychroresistens</name>
    <dbReference type="NCBI Taxonomy" id="1778678"/>
    <lineage>
        <taxon>Bacteria</taxon>
        <taxon>Bacillati</taxon>
        <taxon>Bacillota</taxon>
        <taxon>Bacilli</taxon>
        <taxon>Bacillales</taxon>
        <taxon>Paenibacillaceae</taxon>
        <taxon>Paenibacillus</taxon>
    </lineage>
</organism>
<evidence type="ECO:0000256" key="1">
    <source>
        <dbReference type="ARBA" id="ARBA00022729"/>
    </source>
</evidence>
<sequence length="153" mass="16228">MTRDYWTGITGDTIASIPVGTTPTGTTSLTSLKAPSNFGDNYGTRIRGYIVPSTTGTYTFSVAGDNACELWISTTSSPANKVLVGYIIDYTPEDNWSTYSYQTSGNISMVAGQSYYIEVLQKESSGGDHLSVGWTGPGIGTRVVVPGSNIAPF</sequence>
<evidence type="ECO:0000313" key="3">
    <source>
        <dbReference type="EMBL" id="QGR00031.1"/>
    </source>
</evidence>
<dbReference type="SUPFAM" id="SSF56988">
    <property type="entry name" value="Anthrax protective antigen"/>
    <property type="match status" value="1"/>
</dbReference>
<dbReference type="PANTHER" id="PTHR46769">
    <property type="entry name" value="POLYCYSTIC KIDNEY AND HEPATIC DISEASE 1 (AUTOSOMAL RECESSIVE)-LIKE 1"/>
    <property type="match status" value="1"/>
</dbReference>
<keyword evidence="1" id="KW-0732">Signal</keyword>
<dbReference type="InterPro" id="IPR011658">
    <property type="entry name" value="PA14_dom"/>
</dbReference>
<dbReference type="KEGG" id="ppsc:EHS13_10525"/>
<dbReference type="InterPro" id="IPR052387">
    <property type="entry name" value="Fibrocystin"/>
</dbReference>